<evidence type="ECO:0000313" key="2">
    <source>
        <dbReference type="EMBL" id="KJF15758.1"/>
    </source>
</evidence>
<dbReference type="GO" id="GO:0004803">
    <property type="term" value="F:transposase activity"/>
    <property type="evidence" value="ECO:0007669"/>
    <property type="project" value="InterPro"/>
</dbReference>
<organism evidence="2 3">
    <name type="scientific">Acidithrix ferrooxidans</name>
    <dbReference type="NCBI Taxonomy" id="1280514"/>
    <lineage>
        <taxon>Bacteria</taxon>
        <taxon>Bacillati</taxon>
        <taxon>Actinomycetota</taxon>
        <taxon>Acidimicrobiia</taxon>
        <taxon>Acidimicrobiales</taxon>
        <taxon>Acidimicrobiaceae</taxon>
        <taxon>Acidithrix</taxon>
    </lineage>
</organism>
<dbReference type="InterPro" id="IPR002559">
    <property type="entry name" value="Transposase_11"/>
</dbReference>
<dbReference type="Gene3D" id="3.90.350.10">
    <property type="entry name" value="Transposase Inhibitor Protein From Tn5, Chain A, domain 1"/>
    <property type="match status" value="1"/>
</dbReference>
<dbReference type="PANTHER" id="PTHR37529:SF1">
    <property type="entry name" value="TRANSPOSASE INSG FOR INSERTION SEQUENCE ELEMENT IS4-RELATED"/>
    <property type="match status" value="1"/>
</dbReference>
<dbReference type="AlphaFoldDB" id="A0A0D8HCU4"/>
<protein>
    <recommendedName>
        <fullName evidence="1">Transposase IS4-like domain-containing protein</fullName>
    </recommendedName>
</protein>
<dbReference type="STRING" id="1280514.AXFE_34030"/>
<dbReference type="Proteomes" id="UP000032360">
    <property type="component" value="Unassembled WGS sequence"/>
</dbReference>
<accession>A0A0D8HCU4</accession>
<dbReference type="GO" id="GO:0006313">
    <property type="term" value="P:DNA transposition"/>
    <property type="evidence" value="ECO:0007669"/>
    <property type="project" value="InterPro"/>
</dbReference>
<gene>
    <name evidence="2" type="ORF">AXFE_34030</name>
</gene>
<name>A0A0D8HCU4_9ACTN</name>
<dbReference type="SUPFAM" id="SSF53098">
    <property type="entry name" value="Ribonuclease H-like"/>
    <property type="match status" value="1"/>
</dbReference>
<proteinExistence type="predicted"/>
<evidence type="ECO:0000259" key="1">
    <source>
        <dbReference type="Pfam" id="PF01609"/>
    </source>
</evidence>
<keyword evidence="3" id="KW-1185">Reference proteome</keyword>
<dbReference type="PANTHER" id="PTHR37529">
    <property type="entry name" value="TRANSPOSASE INSG FOR INSERTION SEQUENCE ELEMENT IS4-RELATED"/>
    <property type="match status" value="1"/>
</dbReference>
<dbReference type="GO" id="GO:0003677">
    <property type="term" value="F:DNA binding"/>
    <property type="evidence" value="ECO:0007669"/>
    <property type="project" value="InterPro"/>
</dbReference>
<evidence type="ECO:0000313" key="3">
    <source>
        <dbReference type="Proteomes" id="UP000032360"/>
    </source>
</evidence>
<dbReference type="EMBL" id="JXYS01000126">
    <property type="protein sequence ID" value="KJF15758.1"/>
    <property type="molecule type" value="Genomic_DNA"/>
</dbReference>
<dbReference type="PATRIC" id="fig|1280514.3.peg.4563"/>
<dbReference type="Pfam" id="PF01609">
    <property type="entry name" value="DDE_Tnp_1"/>
    <property type="match status" value="1"/>
</dbReference>
<reference evidence="2 3" key="1">
    <citation type="submission" date="2015-01" db="EMBL/GenBank/DDBJ databases">
        <title>Draft genome of the acidophilic iron oxidizer Acidithrix ferrooxidans strain Py-F3.</title>
        <authorList>
            <person name="Poehlein A."/>
            <person name="Eisen S."/>
            <person name="Schloemann M."/>
            <person name="Johnson B.D."/>
            <person name="Daniel R."/>
            <person name="Muehling M."/>
        </authorList>
    </citation>
    <scope>NUCLEOTIDE SEQUENCE [LARGE SCALE GENOMIC DNA]</scope>
    <source>
        <strain evidence="2 3">Py-F3</strain>
    </source>
</reference>
<sequence>MLLRVSPLDPGGCSGADLAWRVGSSLKPRYLETLADGSWLAEVRPSDNQGRRAQPAVVRVIDYSIDDGRKNPESYRLLTTILDQTVASATELALAYAKRWEIGSVFDELKTHQRGPRMVLRSKSPELVEQEIWGHLCCHYAIRTMMYEAAAHANKEPERISFITALRIARRSLAQQGAFSPSRP</sequence>
<dbReference type="InterPro" id="IPR012337">
    <property type="entry name" value="RNaseH-like_sf"/>
</dbReference>
<comment type="caution">
    <text evidence="2">The sequence shown here is derived from an EMBL/GenBank/DDBJ whole genome shotgun (WGS) entry which is preliminary data.</text>
</comment>
<feature type="domain" description="Transposase IS4-like" evidence="1">
    <location>
        <begin position="66"/>
        <end position="139"/>
    </location>
</feature>